<dbReference type="InterPro" id="IPR038750">
    <property type="entry name" value="YczE/YyaS-like"/>
</dbReference>
<keyword evidence="1" id="KW-0472">Membrane</keyword>
<proteinExistence type="predicted"/>
<sequence>MLTRRLLQLFIGLFLYGFADALMIRAAVGVDPWTVFAQGLSHLTGIEIGWLTNLIGLAVLLLWIPLRQKPGMGTVFNILLVGTSIQAGLALVGTPPELWQRILMFTAGLLLLAVASGLYIGSRFGAGPRDGLMTGINARTGLPIWIARTIVEVTVLAVGWLLGGDVGFGTLAFAILIGPLCGLTIPRLRVPEAGERGRGGIEAGAGAGAGAGVEAGAGAGAGGGAGGRVDEPAPAQA</sequence>
<evidence type="ECO:0000256" key="1">
    <source>
        <dbReference type="SAM" id="Phobius"/>
    </source>
</evidence>
<dbReference type="RefSeq" id="WP_344029072.1">
    <property type="nucleotide sequence ID" value="NZ_BAAAOB010000001.1"/>
</dbReference>
<keyword evidence="1" id="KW-0812">Transmembrane</keyword>
<name>A0ABN2L942_9MICO</name>
<feature type="transmembrane region" description="Helical" evidence="1">
    <location>
        <begin position="142"/>
        <end position="162"/>
    </location>
</feature>
<keyword evidence="3" id="KW-1185">Reference proteome</keyword>
<evidence type="ECO:0000313" key="2">
    <source>
        <dbReference type="EMBL" id="GAA1779796.1"/>
    </source>
</evidence>
<keyword evidence="1" id="KW-1133">Transmembrane helix</keyword>
<feature type="transmembrane region" description="Helical" evidence="1">
    <location>
        <begin position="73"/>
        <end position="92"/>
    </location>
</feature>
<dbReference type="Pfam" id="PF19700">
    <property type="entry name" value="DUF6198"/>
    <property type="match status" value="1"/>
</dbReference>
<feature type="transmembrane region" description="Helical" evidence="1">
    <location>
        <begin position="47"/>
        <end position="66"/>
    </location>
</feature>
<evidence type="ECO:0000313" key="3">
    <source>
        <dbReference type="Proteomes" id="UP001500851"/>
    </source>
</evidence>
<dbReference type="Proteomes" id="UP001500851">
    <property type="component" value="Unassembled WGS sequence"/>
</dbReference>
<dbReference type="EMBL" id="BAAAOB010000001">
    <property type="protein sequence ID" value="GAA1779796.1"/>
    <property type="molecule type" value="Genomic_DNA"/>
</dbReference>
<dbReference type="PANTHER" id="PTHR40078:SF1">
    <property type="entry name" value="INTEGRAL MEMBRANE PROTEIN"/>
    <property type="match status" value="1"/>
</dbReference>
<reference evidence="2 3" key="1">
    <citation type="journal article" date="2019" name="Int. J. Syst. Evol. Microbiol.">
        <title>The Global Catalogue of Microorganisms (GCM) 10K type strain sequencing project: providing services to taxonomists for standard genome sequencing and annotation.</title>
        <authorList>
            <consortium name="The Broad Institute Genomics Platform"/>
            <consortium name="The Broad Institute Genome Sequencing Center for Infectious Disease"/>
            <person name="Wu L."/>
            <person name="Ma J."/>
        </authorList>
    </citation>
    <scope>NUCLEOTIDE SEQUENCE [LARGE SCALE GENOMIC DNA]</scope>
    <source>
        <strain evidence="2 3">JCM 14736</strain>
    </source>
</reference>
<feature type="transmembrane region" description="Helical" evidence="1">
    <location>
        <begin position="168"/>
        <end position="188"/>
    </location>
</feature>
<gene>
    <name evidence="2" type="ORF">GCM10009768_05840</name>
</gene>
<comment type="caution">
    <text evidence="2">The sequence shown here is derived from an EMBL/GenBank/DDBJ whole genome shotgun (WGS) entry which is preliminary data.</text>
</comment>
<dbReference type="PANTHER" id="PTHR40078">
    <property type="entry name" value="INTEGRAL MEMBRANE PROTEIN-RELATED"/>
    <property type="match status" value="1"/>
</dbReference>
<protein>
    <submittedName>
        <fullName evidence="2">Membrane protein</fullName>
    </submittedName>
</protein>
<organism evidence="2 3">
    <name type="scientific">Leucobacter iarius</name>
    <dbReference type="NCBI Taxonomy" id="333963"/>
    <lineage>
        <taxon>Bacteria</taxon>
        <taxon>Bacillati</taxon>
        <taxon>Actinomycetota</taxon>
        <taxon>Actinomycetes</taxon>
        <taxon>Micrococcales</taxon>
        <taxon>Microbacteriaceae</taxon>
        <taxon>Leucobacter</taxon>
    </lineage>
</organism>
<accession>A0ABN2L942</accession>
<feature type="transmembrane region" description="Helical" evidence="1">
    <location>
        <begin position="98"/>
        <end position="121"/>
    </location>
</feature>